<dbReference type="GO" id="GO:0004784">
    <property type="term" value="F:superoxide dismutase activity"/>
    <property type="evidence" value="ECO:0007669"/>
    <property type="project" value="UniProtKB-EC"/>
</dbReference>
<sequence length="199" mass="21970">MPTISDQTDLFRKKLLGKTGKISDKTLEMHLGIYAVQVRRAKELLAAVEKEDLPEEGALPGSLFRANRLDLSYCLCAARSHELYFQILGGSGAAPQGKLREWIDRDFGSLGRFLRDLRATALASDSWAWSCLDPASGRLFNLLGDPRGGLPLWGGLPLIALDMEDHAFLLDFGQDRAAYLDSLLGQIDWEAVASRLPLL</sequence>
<dbReference type="GO" id="GO:0005737">
    <property type="term" value="C:cytoplasm"/>
    <property type="evidence" value="ECO:0007669"/>
    <property type="project" value="TreeGrafter"/>
</dbReference>
<organism evidence="2 3">
    <name type="scientific">Methylacidimicrobium cyclopophantes</name>
    <dbReference type="NCBI Taxonomy" id="1041766"/>
    <lineage>
        <taxon>Bacteria</taxon>
        <taxon>Pseudomonadati</taxon>
        <taxon>Verrucomicrobiota</taxon>
        <taxon>Methylacidimicrobium</taxon>
    </lineage>
</organism>
<keyword evidence="3" id="KW-1185">Reference proteome</keyword>
<dbReference type="Gene3D" id="3.55.40.20">
    <property type="entry name" value="Iron/manganese superoxide dismutase, C-terminal domain"/>
    <property type="match status" value="1"/>
</dbReference>
<feature type="domain" description="Manganese/iron superoxide dismutase C-terminal" evidence="1">
    <location>
        <begin position="95"/>
        <end position="195"/>
    </location>
</feature>
<dbReference type="EMBL" id="CABFUZ020000219">
    <property type="protein sequence ID" value="VVM08076.1"/>
    <property type="molecule type" value="Genomic_DNA"/>
</dbReference>
<comment type="caution">
    <text evidence="2">The sequence shown here is derived from an EMBL/GenBank/DDBJ whole genome shotgun (WGS) entry which is preliminary data.</text>
</comment>
<dbReference type="AlphaFoldDB" id="A0A5E6MQS5"/>
<keyword evidence="2" id="KW-0560">Oxidoreductase</keyword>
<evidence type="ECO:0000313" key="3">
    <source>
        <dbReference type="Proteomes" id="UP000381693"/>
    </source>
</evidence>
<accession>A0A5E6MQS5</accession>
<dbReference type="Pfam" id="PF02777">
    <property type="entry name" value="Sod_Fe_C"/>
    <property type="match status" value="1"/>
</dbReference>
<protein>
    <submittedName>
        <fullName evidence="2">Superoxide dismutase [Mn/Fe]</fullName>
        <ecNumber evidence="2">1.15.1.1</ecNumber>
    </submittedName>
</protein>
<dbReference type="GO" id="GO:0046872">
    <property type="term" value="F:metal ion binding"/>
    <property type="evidence" value="ECO:0007669"/>
    <property type="project" value="InterPro"/>
</dbReference>
<dbReference type="PANTHER" id="PTHR43595:SF2">
    <property type="entry name" value="SMALL RIBOSOMAL SUBUNIT PROTEIN MS42"/>
    <property type="match status" value="1"/>
</dbReference>
<proteinExistence type="predicted"/>
<evidence type="ECO:0000259" key="1">
    <source>
        <dbReference type="Pfam" id="PF02777"/>
    </source>
</evidence>
<dbReference type="InterPro" id="IPR019832">
    <property type="entry name" value="Mn/Fe_SOD_C"/>
</dbReference>
<gene>
    <name evidence="2" type="primary">sodB</name>
    <name evidence="2" type="ORF">MAMC_01967</name>
</gene>
<name>A0A5E6MQS5_9BACT</name>
<dbReference type="Proteomes" id="UP000381693">
    <property type="component" value="Unassembled WGS sequence"/>
</dbReference>
<evidence type="ECO:0000313" key="2">
    <source>
        <dbReference type="EMBL" id="VVM08076.1"/>
    </source>
</evidence>
<dbReference type="SUPFAM" id="SSF54719">
    <property type="entry name" value="Fe,Mn superoxide dismutase (SOD), C-terminal domain"/>
    <property type="match status" value="1"/>
</dbReference>
<dbReference type="PANTHER" id="PTHR43595">
    <property type="entry name" value="37S RIBOSOMAL PROTEIN S26, MITOCHONDRIAL"/>
    <property type="match status" value="1"/>
</dbReference>
<dbReference type="EC" id="1.15.1.1" evidence="2"/>
<reference evidence="2" key="1">
    <citation type="submission" date="2019-09" db="EMBL/GenBank/DDBJ databases">
        <authorList>
            <person name="Cremers G."/>
        </authorList>
    </citation>
    <scope>NUCLEOTIDE SEQUENCE [LARGE SCALE GENOMIC DNA]</scope>
    <source>
        <strain evidence="2">3B</strain>
    </source>
</reference>
<dbReference type="InterPro" id="IPR036314">
    <property type="entry name" value="SOD_C_sf"/>
</dbReference>